<name>A0ABV8G846_9ACTN</name>
<dbReference type="SUPFAM" id="SSF53335">
    <property type="entry name" value="S-adenosyl-L-methionine-dependent methyltransferases"/>
    <property type="match status" value="1"/>
</dbReference>
<protein>
    <submittedName>
        <fullName evidence="5">Class I SAM-dependent methyltransferase</fullName>
    </submittedName>
</protein>
<dbReference type="RefSeq" id="WP_379530193.1">
    <property type="nucleotide sequence ID" value="NZ_JBHSBI010000011.1"/>
</dbReference>
<dbReference type="EMBL" id="JBHSBI010000011">
    <property type="protein sequence ID" value="MFC4010176.1"/>
    <property type="molecule type" value="Genomic_DNA"/>
</dbReference>
<keyword evidence="1 5" id="KW-0489">Methyltransferase</keyword>
<dbReference type="PANTHER" id="PTHR44942">
    <property type="entry name" value="METHYLTRANSF_11 DOMAIN-CONTAINING PROTEIN"/>
    <property type="match status" value="1"/>
</dbReference>
<dbReference type="InterPro" id="IPR029063">
    <property type="entry name" value="SAM-dependent_MTases_sf"/>
</dbReference>
<evidence type="ECO:0000256" key="2">
    <source>
        <dbReference type="ARBA" id="ARBA00022679"/>
    </source>
</evidence>
<dbReference type="InterPro" id="IPR041698">
    <property type="entry name" value="Methyltransf_25"/>
</dbReference>
<dbReference type="GO" id="GO:0008168">
    <property type="term" value="F:methyltransferase activity"/>
    <property type="evidence" value="ECO:0007669"/>
    <property type="project" value="UniProtKB-KW"/>
</dbReference>
<reference evidence="6" key="1">
    <citation type="journal article" date="2019" name="Int. J. Syst. Evol. Microbiol.">
        <title>The Global Catalogue of Microorganisms (GCM) 10K type strain sequencing project: providing services to taxonomists for standard genome sequencing and annotation.</title>
        <authorList>
            <consortium name="The Broad Institute Genomics Platform"/>
            <consortium name="The Broad Institute Genome Sequencing Center for Infectious Disease"/>
            <person name="Wu L."/>
            <person name="Ma J."/>
        </authorList>
    </citation>
    <scope>NUCLEOTIDE SEQUENCE [LARGE SCALE GENOMIC DNA]</scope>
    <source>
        <strain evidence="6">TBRC 1276</strain>
    </source>
</reference>
<dbReference type="InterPro" id="IPR051052">
    <property type="entry name" value="Diverse_substrate_MTase"/>
</dbReference>
<feature type="region of interest" description="Disordered" evidence="3">
    <location>
        <begin position="157"/>
        <end position="178"/>
    </location>
</feature>
<evidence type="ECO:0000256" key="1">
    <source>
        <dbReference type="ARBA" id="ARBA00022603"/>
    </source>
</evidence>
<dbReference type="PANTHER" id="PTHR44942:SF4">
    <property type="entry name" value="METHYLTRANSFERASE TYPE 11 DOMAIN-CONTAINING PROTEIN"/>
    <property type="match status" value="1"/>
</dbReference>
<proteinExistence type="predicted"/>
<dbReference type="Gene3D" id="3.40.50.150">
    <property type="entry name" value="Vaccinia Virus protein VP39"/>
    <property type="match status" value="1"/>
</dbReference>
<feature type="domain" description="Methyltransferase" evidence="4">
    <location>
        <begin position="41"/>
        <end position="127"/>
    </location>
</feature>
<organism evidence="5 6">
    <name type="scientific">Nonomuraea purpurea</name>
    <dbReference type="NCBI Taxonomy" id="1849276"/>
    <lineage>
        <taxon>Bacteria</taxon>
        <taxon>Bacillati</taxon>
        <taxon>Actinomycetota</taxon>
        <taxon>Actinomycetes</taxon>
        <taxon>Streptosporangiales</taxon>
        <taxon>Streptosporangiaceae</taxon>
        <taxon>Nonomuraea</taxon>
    </lineage>
</organism>
<dbReference type="Pfam" id="PF13649">
    <property type="entry name" value="Methyltransf_25"/>
    <property type="match status" value="1"/>
</dbReference>
<keyword evidence="6" id="KW-1185">Reference proteome</keyword>
<sequence length="249" mass="27508">MVDRRRNVVFGEAVDQYESARPGYPDQLVTDVLGYAPSGPVLEVGAGTGKATAGFAARGVDLTCVEPDARMAATLRAKCPEVRVESGIFEDYVPDRAFALLYCAQAWHWVDRDRRWDLAHAALTPSGAVALFWNNYGVTDPELLTALADVDGRYGVSSSSLHRPKPGRPEPPADELAGDPRFTDLETRLYTHTDRYEADRYLDLVRSVSAYRIMDHDAREALLRDLASLLGDGVDMTFTTELTLARRAD</sequence>
<gene>
    <name evidence="5" type="ORF">ACFOY2_23315</name>
</gene>
<dbReference type="GO" id="GO:0032259">
    <property type="term" value="P:methylation"/>
    <property type="evidence" value="ECO:0007669"/>
    <property type="project" value="UniProtKB-KW"/>
</dbReference>
<comment type="caution">
    <text evidence="5">The sequence shown here is derived from an EMBL/GenBank/DDBJ whole genome shotgun (WGS) entry which is preliminary data.</text>
</comment>
<evidence type="ECO:0000256" key="3">
    <source>
        <dbReference type="SAM" id="MobiDB-lite"/>
    </source>
</evidence>
<evidence type="ECO:0000259" key="4">
    <source>
        <dbReference type="Pfam" id="PF13649"/>
    </source>
</evidence>
<dbReference type="CDD" id="cd02440">
    <property type="entry name" value="AdoMet_MTases"/>
    <property type="match status" value="1"/>
</dbReference>
<evidence type="ECO:0000313" key="6">
    <source>
        <dbReference type="Proteomes" id="UP001595851"/>
    </source>
</evidence>
<accession>A0ABV8G846</accession>
<evidence type="ECO:0000313" key="5">
    <source>
        <dbReference type="EMBL" id="MFC4010176.1"/>
    </source>
</evidence>
<keyword evidence="2" id="KW-0808">Transferase</keyword>
<dbReference type="Proteomes" id="UP001595851">
    <property type="component" value="Unassembled WGS sequence"/>
</dbReference>